<evidence type="ECO:0000256" key="1">
    <source>
        <dbReference type="SAM" id="MobiDB-lite"/>
    </source>
</evidence>
<dbReference type="AlphaFoldDB" id="A0AAX4PHZ8"/>
<dbReference type="InterPro" id="IPR011990">
    <property type="entry name" value="TPR-like_helical_dom_sf"/>
</dbReference>
<dbReference type="PANTHER" id="PTHR45588:SF1">
    <property type="entry name" value="WW DOMAIN-CONTAINING PROTEIN"/>
    <property type="match status" value="1"/>
</dbReference>
<organism evidence="3 4">
    <name type="scientific">Chloropicon roscoffensis</name>
    <dbReference type="NCBI Taxonomy" id="1461544"/>
    <lineage>
        <taxon>Eukaryota</taxon>
        <taxon>Viridiplantae</taxon>
        <taxon>Chlorophyta</taxon>
        <taxon>Chloropicophyceae</taxon>
        <taxon>Chloropicales</taxon>
        <taxon>Chloropicaceae</taxon>
        <taxon>Chloropicon</taxon>
    </lineage>
</organism>
<dbReference type="Gene3D" id="1.25.40.10">
    <property type="entry name" value="Tetratricopeptide repeat domain"/>
    <property type="match status" value="1"/>
</dbReference>
<dbReference type="EMBL" id="CP151512">
    <property type="protein sequence ID" value="WZN65548.1"/>
    <property type="molecule type" value="Genomic_DNA"/>
</dbReference>
<protein>
    <submittedName>
        <fullName evidence="3">Uncharacterized protein</fullName>
    </submittedName>
</protein>
<keyword evidence="4" id="KW-1185">Reference proteome</keyword>
<accession>A0AAX4PHZ8</accession>
<dbReference type="SUPFAM" id="SSF48452">
    <property type="entry name" value="TPR-like"/>
    <property type="match status" value="1"/>
</dbReference>
<evidence type="ECO:0000313" key="3">
    <source>
        <dbReference type="EMBL" id="WZN65548.1"/>
    </source>
</evidence>
<feature type="region of interest" description="Disordered" evidence="1">
    <location>
        <begin position="25"/>
        <end position="54"/>
    </location>
</feature>
<proteinExistence type="predicted"/>
<keyword evidence="2" id="KW-0732">Signal</keyword>
<dbReference type="Proteomes" id="UP001472866">
    <property type="component" value="Chromosome 12"/>
</dbReference>
<evidence type="ECO:0000256" key="2">
    <source>
        <dbReference type="SAM" id="SignalP"/>
    </source>
</evidence>
<name>A0AAX4PHZ8_9CHLO</name>
<evidence type="ECO:0000313" key="4">
    <source>
        <dbReference type="Proteomes" id="UP001472866"/>
    </source>
</evidence>
<sequence>MEAVGLVLLAAVPLAAAAVVTRRGGAARAPSSDPHPSVGRRAIPRRRQPTLARPSASHWTQCVPALLALLLLGGLLVYTTWHPGLRTAPHVAAIVCPKDSENDPRVNLKLHAVMPLGESYWGLPVTARSEAAMAHFHAGVVHQYGFNRPEARRAHKAATVLDPDCLMCWWGLAYAYTSSLNEPEVSKEELALGMAAAARAAELVEARGSEYDEVELGFAVALSAYYGGDSNETRWREAGGEVVALGKHIEALRTLCGKVGMHATCGSILAENLMKQTSWSYFTEQAGSPHEWKAGSLKPTAAEAAEILGAVLVENPQHPLASHLLVHLFESSDEPWRAERAADALAAHPVGVSHLVHMSGHIYHRIGRYEDSVRAGLAAVESDRLLRRHCGTPYAPQHNVALTQSSAMATGSPVALELAPSLIDVGEEYSTVLTGIQAIPRELVLCRLGGWREILRTGAPAEEAKTNFTAAIADYARGLALAGTGEEGGAVVSLRSLERRAGDIRDGLFPKGHPWYGSYREQGQILALILGARLSLMRGQPHDAAEKMKAAVAVQSAFPYMEPEVFYLPTRQCLGAVLRSLGDLESAEAVLSEDLAEHPNSKQRCCELGFC</sequence>
<reference evidence="3 4" key="1">
    <citation type="submission" date="2024-03" db="EMBL/GenBank/DDBJ databases">
        <title>Complete genome sequence of the green alga Chloropicon roscoffensis RCC1871.</title>
        <authorList>
            <person name="Lemieux C."/>
            <person name="Pombert J.-F."/>
            <person name="Otis C."/>
            <person name="Turmel M."/>
        </authorList>
    </citation>
    <scope>NUCLEOTIDE SEQUENCE [LARGE SCALE GENOMIC DNA]</scope>
    <source>
        <strain evidence="3 4">RCC1871</strain>
    </source>
</reference>
<dbReference type="PANTHER" id="PTHR45588">
    <property type="entry name" value="TPR DOMAIN-CONTAINING PROTEIN"/>
    <property type="match status" value="1"/>
</dbReference>
<feature type="chain" id="PRO_5043881472" evidence="2">
    <location>
        <begin position="18"/>
        <end position="611"/>
    </location>
</feature>
<gene>
    <name evidence="3" type="ORF">HKI87_12g71080</name>
</gene>
<feature type="signal peptide" evidence="2">
    <location>
        <begin position="1"/>
        <end position="17"/>
    </location>
</feature>